<dbReference type="AlphaFoldDB" id="A0A4Z0GT13"/>
<dbReference type="OrthoDB" id="9780929at2"/>
<dbReference type="RefSeq" id="WP_135347237.1">
    <property type="nucleotide sequence ID" value="NZ_SRJD01000002.1"/>
</dbReference>
<dbReference type="Gene3D" id="3.10.450.620">
    <property type="entry name" value="JHP933, nucleotidyltransferase-like core domain"/>
    <property type="match status" value="1"/>
</dbReference>
<dbReference type="InterPro" id="IPR014942">
    <property type="entry name" value="AbiEii"/>
</dbReference>
<reference evidence="1 2" key="1">
    <citation type="journal article" date="2015" name="Int. J. Syst. Evol. Microbiol.">
        <title>Sporolactobacillus shoreae sp. nov. and Sporolactobacillus spathodeae sp. nov., two spore-forming lactic acid bacteria isolated from tree barks in Thailand.</title>
        <authorList>
            <person name="Thamacharoensuk T."/>
            <person name="Kitahara M."/>
            <person name="Ohkuma M."/>
            <person name="Thongchul N."/>
            <person name="Tanasupawat S."/>
        </authorList>
    </citation>
    <scope>NUCLEOTIDE SEQUENCE [LARGE SCALE GENOMIC DNA]</scope>
    <source>
        <strain evidence="1 2">BK92</strain>
    </source>
</reference>
<proteinExistence type="predicted"/>
<protein>
    <submittedName>
        <fullName evidence="1">Nucleotidyl transferase AbiEii/AbiGii toxin family protein</fullName>
    </submittedName>
</protein>
<accession>A0A4Z0GT13</accession>
<gene>
    <name evidence="1" type="ORF">E4665_02525</name>
</gene>
<name>A0A4Z0GT13_9BACL</name>
<dbReference type="GO" id="GO:0016740">
    <property type="term" value="F:transferase activity"/>
    <property type="evidence" value="ECO:0007669"/>
    <property type="project" value="UniProtKB-KW"/>
</dbReference>
<dbReference type="EMBL" id="SRJD01000002">
    <property type="protein sequence ID" value="TGA99841.1"/>
    <property type="molecule type" value="Genomic_DNA"/>
</dbReference>
<organism evidence="1 2">
    <name type="scientific">Sporolactobacillus shoreae</name>
    <dbReference type="NCBI Taxonomy" id="1465501"/>
    <lineage>
        <taxon>Bacteria</taxon>
        <taxon>Bacillati</taxon>
        <taxon>Bacillota</taxon>
        <taxon>Bacilli</taxon>
        <taxon>Bacillales</taxon>
        <taxon>Sporolactobacillaceae</taxon>
        <taxon>Sporolactobacillus</taxon>
    </lineage>
</organism>
<sequence>MKCHQNKQFFNEIVKVVAEDTGLDASIIEKDYFVSLLLRSIQSFFPDIIFKGGTSLSKCYHLINRFSEDIDINFKSTIPNSGSNKKKLKQSIVDAAHEVEMVLENEDEIKSGLDFNRYKFSYPNKINEEGFPRIIFVETYVRLKSFPSHAMEVTNYISDYLIKTHDTATLDKYELRPFTIQVQSIERTFVDKVFALCDYSEAKKYDRNSRHLYDLYMIYRHSDFDRDIISPLFQRVAEERSKSGRAVSSANGYRLSDAVCRIVDENKFKSDYETAKTTQLFFPGTKKISYEKVIENLKEISESGLIPIEIRYTYA</sequence>
<dbReference type="Pfam" id="PF08843">
    <property type="entry name" value="AbiEii"/>
    <property type="match status" value="1"/>
</dbReference>
<keyword evidence="1" id="KW-0808">Transferase</keyword>
<dbReference type="Proteomes" id="UP000298347">
    <property type="component" value="Unassembled WGS sequence"/>
</dbReference>
<keyword evidence="2" id="KW-1185">Reference proteome</keyword>
<evidence type="ECO:0000313" key="1">
    <source>
        <dbReference type="EMBL" id="TGA99841.1"/>
    </source>
</evidence>
<comment type="caution">
    <text evidence="1">The sequence shown here is derived from an EMBL/GenBank/DDBJ whole genome shotgun (WGS) entry which is preliminary data.</text>
</comment>
<evidence type="ECO:0000313" key="2">
    <source>
        <dbReference type="Proteomes" id="UP000298347"/>
    </source>
</evidence>